<gene>
    <name evidence="6" type="ORF">SAMN05216200_10776</name>
</gene>
<dbReference type="STRING" id="1189325.SAMN04488119_10777"/>
<feature type="compositionally biased region" description="Basic and acidic residues" evidence="5">
    <location>
        <begin position="286"/>
        <end position="318"/>
    </location>
</feature>
<dbReference type="AlphaFoldDB" id="A0A1M7TJX9"/>
<dbReference type="GO" id="GO:0008810">
    <property type="term" value="F:cellulase activity"/>
    <property type="evidence" value="ECO:0007669"/>
    <property type="project" value="InterPro"/>
</dbReference>
<keyword evidence="4" id="KW-0326">Glycosidase</keyword>
<keyword evidence="4" id="KW-0378">Hydrolase</keyword>
<evidence type="ECO:0000256" key="5">
    <source>
        <dbReference type="SAM" id="MobiDB-lite"/>
    </source>
</evidence>
<dbReference type="PRINTS" id="PR00313">
    <property type="entry name" value="CABNDNGRPT"/>
</dbReference>
<dbReference type="Pfam" id="PF01670">
    <property type="entry name" value="Glyco_hydro_12"/>
    <property type="match status" value="1"/>
</dbReference>
<reference evidence="6 7" key="1">
    <citation type="submission" date="2016-12" db="EMBL/GenBank/DDBJ databases">
        <authorList>
            <person name="Song W.-J."/>
            <person name="Kurnit D.M."/>
        </authorList>
    </citation>
    <scope>NUCLEOTIDE SEQUENCE [LARGE SCALE GENOMIC DNA]</scope>
    <source>
        <strain evidence="6 7">CGMCC 1.10808</strain>
    </source>
</reference>
<evidence type="ECO:0000313" key="7">
    <source>
        <dbReference type="Proteomes" id="UP000184066"/>
    </source>
</evidence>
<dbReference type="Gene3D" id="2.60.120.180">
    <property type="match status" value="1"/>
</dbReference>
<dbReference type="Pfam" id="PF00353">
    <property type="entry name" value="HemolysinCabind"/>
    <property type="match status" value="3"/>
</dbReference>
<keyword evidence="4" id="KW-0119">Carbohydrate metabolism</keyword>
<dbReference type="InterPro" id="IPR001343">
    <property type="entry name" value="Hemolysn_Ca-bd"/>
</dbReference>
<feature type="region of interest" description="Disordered" evidence="5">
    <location>
        <begin position="285"/>
        <end position="352"/>
    </location>
</feature>
<comment type="similarity">
    <text evidence="2 4">Belongs to the glycosyl hydrolase 12 (cellulase H) family.</text>
</comment>
<dbReference type="InterPro" id="IPR018511">
    <property type="entry name" value="Hemolysin-typ_Ca-bd_CS"/>
</dbReference>
<dbReference type="SUPFAM" id="SSF49899">
    <property type="entry name" value="Concanavalin A-like lectins/glucanases"/>
    <property type="match status" value="1"/>
</dbReference>
<keyword evidence="3" id="KW-0964">Secreted</keyword>
<accession>A0A1M7TJX9</accession>
<dbReference type="InterPro" id="IPR011049">
    <property type="entry name" value="Serralysin-like_metalloprot_C"/>
</dbReference>
<dbReference type="GO" id="GO:0005576">
    <property type="term" value="C:extracellular region"/>
    <property type="evidence" value="ECO:0007669"/>
    <property type="project" value="UniProtKB-SubCell"/>
</dbReference>
<dbReference type="PROSITE" id="PS00330">
    <property type="entry name" value="HEMOLYSIN_CALCIUM"/>
    <property type="match status" value="7"/>
</dbReference>
<evidence type="ECO:0000256" key="2">
    <source>
        <dbReference type="ARBA" id="ARBA00005519"/>
    </source>
</evidence>
<dbReference type="Gene3D" id="2.150.10.10">
    <property type="entry name" value="Serralysin-like metalloprotease, C-terminal"/>
    <property type="match status" value="3"/>
</dbReference>
<dbReference type="Proteomes" id="UP000184066">
    <property type="component" value="Unassembled WGS sequence"/>
</dbReference>
<dbReference type="PANTHER" id="PTHR38340">
    <property type="entry name" value="S-LAYER PROTEIN"/>
    <property type="match status" value="1"/>
</dbReference>
<dbReference type="GO" id="GO:0000272">
    <property type="term" value="P:polysaccharide catabolic process"/>
    <property type="evidence" value="ECO:0007669"/>
    <property type="project" value="UniProtKB-KW"/>
</dbReference>
<proteinExistence type="inferred from homology"/>
<evidence type="ECO:0000256" key="3">
    <source>
        <dbReference type="ARBA" id="ARBA00022525"/>
    </source>
</evidence>
<dbReference type="SUPFAM" id="SSF51120">
    <property type="entry name" value="beta-Roll"/>
    <property type="match status" value="2"/>
</dbReference>
<evidence type="ECO:0000256" key="1">
    <source>
        <dbReference type="ARBA" id="ARBA00004613"/>
    </source>
</evidence>
<dbReference type="PANTHER" id="PTHR38340:SF1">
    <property type="entry name" value="S-LAYER PROTEIN"/>
    <property type="match status" value="1"/>
</dbReference>
<protein>
    <submittedName>
        <fullName evidence="6">Hemolysin-type calcium-binding repeat-containing protein</fullName>
    </submittedName>
</protein>
<dbReference type="InterPro" id="IPR002594">
    <property type="entry name" value="GH12"/>
</dbReference>
<dbReference type="InterPro" id="IPR013319">
    <property type="entry name" value="GH11/12"/>
</dbReference>
<keyword evidence="4" id="KW-0624">Polysaccharide degradation</keyword>
<dbReference type="EMBL" id="FRDL01000007">
    <property type="protein sequence ID" value="SHN71027.1"/>
    <property type="molecule type" value="Genomic_DNA"/>
</dbReference>
<dbReference type="InterPro" id="IPR013320">
    <property type="entry name" value="ConA-like_dom_sf"/>
</dbReference>
<name>A0A1M7TJX9_9RHOB</name>
<dbReference type="GO" id="GO:0005509">
    <property type="term" value="F:calcium ion binding"/>
    <property type="evidence" value="ECO:0007669"/>
    <property type="project" value="InterPro"/>
</dbReference>
<keyword evidence="7" id="KW-1185">Reference proteome</keyword>
<sequence>MERMLAADGAWAALDDAAVINNTWGRGALVNGTDYAQTVRHGDSLADRVRFDWSWPEADPRRVMAFPAVFAGQRPFNRAQEGGAGMPVRLEAVESLTLDYALDWGGDEGGFNVALDIWISSDPLSGAGAITHEVMIWLKPAAFSPAGGAAGSSELDGASYLLSIRPEDADDPHDWTYAAFLTQEPVKAGRVDIGAALDHLIAGGVLDGDLWLMDVELGAEITGGQGWLEISEFDLTLEAAPAPEPIRGGAGADLLEGGAHGDVMAGRGGDDRLIGGDGADLLRGGAGDDRLEGGRGADRLEGGAGRDRLSGDGGDDHLAGGADDDALLGGPGRDRIHGGAGDDVLRGGAGKDSLQGADGADALMGQAGADALLGGAGDDLLSGGAGADALDGGDGNDRLSGGAGADRLRGGAGDDLLSGGAGADAFIFAPGDGTDRILDFDPSEDRLILRAFGLTETPTVQDGPEGATLTIGDWTAIFEHVDVDALHAGHFML</sequence>
<dbReference type="InterPro" id="IPR050557">
    <property type="entry name" value="RTX_toxin/Mannuronan_C5-epim"/>
</dbReference>
<organism evidence="6 7">
    <name type="scientific">Oceanicella actignis</name>
    <dbReference type="NCBI Taxonomy" id="1189325"/>
    <lineage>
        <taxon>Bacteria</taxon>
        <taxon>Pseudomonadati</taxon>
        <taxon>Pseudomonadota</taxon>
        <taxon>Alphaproteobacteria</taxon>
        <taxon>Rhodobacterales</taxon>
        <taxon>Paracoccaceae</taxon>
        <taxon>Oceanicella</taxon>
    </lineage>
</organism>
<evidence type="ECO:0000256" key="4">
    <source>
        <dbReference type="RuleBase" id="RU361163"/>
    </source>
</evidence>
<comment type="subcellular location">
    <subcellularLocation>
        <location evidence="1">Secreted</location>
    </subcellularLocation>
</comment>
<dbReference type="RefSeq" id="WP_177174506.1">
    <property type="nucleotide sequence ID" value="NZ_FOHL01000007.1"/>
</dbReference>
<evidence type="ECO:0000313" key="6">
    <source>
        <dbReference type="EMBL" id="SHN71027.1"/>
    </source>
</evidence>